<feature type="modified residue" description="N6-(pyridoxal phosphate)lysine" evidence="4">
    <location>
        <position position="185"/>
    </location>
</feature>
<dbReference type="CDD" id="cd00616">
    <property type="entry name" value="AHBA_syn"/>
    <property type="match status" value="1"/>
</dbReference>
<dbReference type="InterPro" id="IPR000653">
    <property type="entry name" value="DegT/StrS_aminotransferase"/>
</dbReference>
<comment type="similarity">
    <text evidence="2 5">Belongs to the DegT/DnrJ/EryC1 family.</text>
</comment>
<name>K1YHF1_9BACT</name>
<gene>
    <name evidence="6" type="ORF">ACD_80C00151G0019</name>
</gene>
<evidence type="ECO:0000256" key="2">
    <source>
        <dbReference type="ARBA" id="ARBA00037999"/>
    </source>
</evidence>
<evidence type="ECO:0000313" key="6">
    <source>
        <dbReference type="EMBL" id="EKD24804.1"/>
    </source>
</evidence>
<dbReference type="GO" id="GO:0000271">
    <property type="term" value="P:polysaccharide biosynthetic process"/>
    <property type="evidence" value="ECO:0007669"/>
    <property type="project" value="TreeGrafter"/>
</dbReference>
<evidence type="ECO:0000256" key="4">
    <source>
        <dbReference type="PIRSR" id="PIRSR000390-2"/>
    </source>
</evidence>
<dbReference type="GO" id="GO:0030170">
    <property type="term" value="F:pyridoxal phosphate binding"/>
    <property type="evidence" value="ECO:0007669"/>
    <property type="project" value="TreeGrafter"/>
</dbReference>
<dbReference type="Gene3D" id="3.40.640.10">
    <property type="entry name" value="Type I PLP-dependent aspartate aminotransferase-like (Major domain)"/>
    <property type="match status" value="1"/>
</dbReference>
<proteinExistence type="inferred from homology"/>
<dbReference type="PIRSF" id="PIRSF000390">
    <property type="entry name" value="PLP_StrS"/>
    <property type="match status" value="1"/>
</dbReference>
<reference evidence="6" key="1">
    <citation type="journal article" date="2012" name="Science">
        <title>Fermentation, hydrogen, and sulfur metabolism in multiple uncultivated bacterial phyla.</title>
        <authorList>
            <person name="Wrighton K.C."/>
            <person name="Thomas B.C."/>
            <person name="Sharon I."/>
            <person name="Miller C.S."/>
            <person name="Castelle C.J."/>
            <person name="VerBerkmoes N.C."/>
            <person name="Wilkins M.J."/>
            <person name="Hettich R.L."/>
            <person name="Lipton M.S."/>
            <person name="Williams K.H."/>
            <person name="Long P.E."/>
            <person name="Banfield J.F."/>
        </authorList>
    </citation>
    <scope>NUCLEOTIDE SEQUENCE [LARGE SCALE GENOMIC DNA]</scope>
</reference>
<dbReference type="InterPro" id="IPR015422">
    <property type="entry name" value="PyrdxlP-dep_Trfase_small"/>
</dbReference>
<dbReference type="PANTHER" id="PTHR30244:SF36">
    <property type="entry name" value="3-OXO-GLUCOSE-6-PHOSPHATE:GLUTAMATE AMINOTRANSFERASE"/>
    <property type="match status" value="1"/>
</dbReference>
<evidence type="ECO:0000256" key="5">
    <source>
        <dbReference type="RuleBase" id="RU004508"/>
    </source>
</evidence>
<dbReference type="SUPFAM" id="SSF53383">
    <property type="entry name" value="PLP-dependent transferases"/>
    <property type="match status" value="1"/>
</dbReference>
<dbReference type="Gene3D" id="3.90.1150.10">
    <property type="entry name" value="Aspartate Aminotransferase, domain 1"/>
    <property type="match status" value="1"/>
</dbReference>
<evidence type="ECO:0000256" key="3">
    <source>
        <dbReference type="PIRSR" id="PIRSR000390-1"/>
    </source>
</evidence>
<keyword evidence="1 4" id="KW-0663">Pyridoxal phosphate</keyword>
<dbReference type="InterPro" id="IPR015424">
    <property type="entry name" value="PyrdxlP-dep_Trfase"/>
</dbReference>
<dbReference type="Pfam" id="PF01041">
    <property type="entry name" value="DegT_DnrJ_EryC1"/>
    <property type="match status" value="1"/>
</dbReference>
<organism evidence="6">
    <name type="scientific">uncultured bacterium</name>
    <name type="common">gcode 4</name>
    <dbReference type="NCBI Taxonomy" id="1234023"/>
    <lineage>
        <taxon>Bacteria</taxon>
        <taxon>environmental samples</taxon>
    </lineage>
</organism>
<dbReference type="EMBL" id="AMFJ01036158">
    <property type="protein sequence ID" value="EKD24804.1"/>
    <property type="molecule type" value="Genomic_DNA"/>
</dbReference>
<accession>K1YHF1</accession>
<dbReference type="GO" id="GO:0008483">
    <property type="term" value="F:transaminase activity"/>
    <property type="evidence" value="ECO:0007669"/>
    <property type="project" value="TreeGrafter"/>
</dbReference>
<dbReference type="InterPro" id="IPR015421">
    <property type="entry name" value="PyrdxlP-dep_Trfase_major"/>
</dbReference>
<dbReference type="AlphaFoldDB" id="K1YHF1"/>
<dbReference type="PANTHER" id="PTHR30244">
    <property type="entry name" value="TRANSAMINASE"/>
    <property type="match status" value="1"/>
</dbReference>
<protein>
    <submittedName>
        <fullName evidence="6">Uncharacterized protein</fullName>
    </submittedName>
</protein>
<feature type="active site" description="Proton acceptor" evidence="3">
    <location>
        <position position="185"/>
    </location>
</feature>
<comment type="caution">
    <text evidence="6">The sequence shown here is derived from an EMBL/GenBank/DDBJ whole genome shotgun (WGS) entry which is preliminary data.</text>
</comment>
<sequence length="367" mass="42765">MNILFNDFKKQYQAIKPEIDQAIQRVLDSGWYILGKEVEQFEQEFAKKHGAKYAIGVGNGLDAIKISLLALWVWQWDEVITTSHSAVATTLAILDVGALPVFVDIDAYYHMDANKIEEKITSKTKAILPVHLYGQACEITKMQEICKKHDLFLIEDCAQSHFTKYDGQFVWNFWQVGCFSFYPTKNLWAYGDAGAIITNDEELYKKCKMIRNYGQENRYEHKIYGINSRLDEIQAAILQVQLKHIDQGTQRRSEIAQKYRDWLSVLPQISLPKIKEHCVHTYHLFVIEIDERDALMAYLKGKWIPSLIHYPLSIHKQPFLEWKYAEATLPVLDQKVKNILSLPIHPLLTDEEIEYIISTIKMFYNEK</sequence>
<evidence type="ECO:0000256" key="1">
    <source>
        <dbReference type="ARBA" id="ARBA00022898"/>
    </source>
</evidence>